<dbReference type="Gene3D" id="1.10.150.50">
    <property type="entry name" value="Transcription Factor, Ets-1"/>
    <property type="match status" value="1"/>
</dbReference>
<dbReference type="EMBL" id="JAEAOA010000820">
    <property type="protein sequence ID" value="KAK3605715.1"/>
    <property type="molecule type" value="Genomic_DNA"/>
</dbReference>
<dbReference type="GO" id="GO:0000981">
    <property type="term" value="F:DNA-binding transcription factor activity, RNA polymerase II-specific"/>
    <property type="evidence" value="ECO:0007669"/>
    <property type="project" value="TreeGrafter"/>
</dbReference>
<gene>
    <name evidence="8" type="ORF">CHS0354_013511</name>
</gene>
<dbReference type="Proteomes" id="UP001195483">
    <property type="component" value="Unassembled WGS sequence"/>
</dbReference>
<dbReference type="InterPro" id="IPR013761">
    <property type="entry name" value="SAM/pointed_sf"/>
</dbReference>
<dbReference type="GO" id="GO:0005634">
    <property type="term" value="C:nucleus"/>
    <property type="evidence" value="ECO:0007669"/>
    <property type="project" value="UniProtKB-SubCell"/>
</dbReference>
<dbReference type="SMART" id="SM00251">
    <property type="entry name" value="SAM_PNT"/>
    <property type="match status" value="1"/>
</dbReference>
<sequence>MDFYQEKLFRRNGNFGYSVPYQNASFLPGSDFTGSVQNRGNFFSDKIKKEEHTLSNNCRLYPRNNASEIHLSSQEYNVNTFAQTPRATFGPSVSHSVSQNGSHYSSPFVAGRKDEQMQPMFSSSANKGPEFKRPFSGLLGEIAKETCINYHQTYKDQKHSETSPDLKSMSKFDSNKIVTDADKNQTLRQCKSPHLKHPLHSKDPVLWTSSDVKHWLGWFLHEHGINDLDINKFSDVDGRILCSMSKEEHIKLVGSRYADILTRNLAILRQSSQPLLMSQTQRVSQSTPSSQVFQNVWPYPVFRDSLDNSESSQKEIGACNPLRKLEKTHGMDDGVWKTQGNIVIEMLDKLRLRQPEGPAQHKRSGQIQLWQFLLELLSDSSNAAFITWEGTNGEFKLVDPDEVARKWGERKSKPNMNYDKLSRALRYYYDKNIMTKVHGKRYAYKFDFGGLAQAMQPGITESTPSYRIHSDYIFSPYHSSSLGLLGSANQYAGMSSGMIRSSTSYWSSGSENFGGSSTNDAPISTTSGSLDGYLKTYFT</sequence>
<keyword evidence="3 5" id="KW-0238">DNA-binding</keyword>
<dbReference type="SUPFAM" id="SSF47769">
    <property type="entry name" value="SAM/Pointed domain"/>
    <property type="match status" value="1"/>
</dbReference>
<evidence type="ECO:0000256" key="5">
    <source>
        <dbReference type="RuleBase" id="RU004019"/>
    </source>
</evidence>
<comment type="similarity">
    <text evidence="2 5">Belongs to the ETS family.</text>
</comment>
<evidence type="ECO:0000256" key="2">
    <source>
        <dbReference type="ARBA" id="ARBA00005562"/>
    </source>
</evidence>
<dbReference type="InterPro" id="IPR000418">
    <property type="entry name" value="Ets_dom"/>
</dbReference>
<evidence type="ECO:0000313" key="9">
    <source>
        <dbReference type="Proteomes" id="UP001195483"/>
    </source>
</evidence>
<dbReference type="InterPro" id="IPR036390">
    <property type="entry name" value="WH_DNA-bd_sf"/>
</dbReference>
<evidence type="ECO:0000256" key="1">
    <source>
        <dbReference type="ARBA" id="ARBA00004123"/>
    </source>
</evidence>
<name>A0AAE0W9Z0_9BIVA</name>
<dbReference type="PROSITE" id="PS51433">
    <property type="entry name" value="PNT"/>
    <property type="match status" value="1"/>
</dbReference>
<dbReference type="Pfam" id="PF00178">
    <property type="entry name" value="Ets"/>
    <property type="match status" value="1"/>
</dbReference>
<dbReference type="PRINTS" id="PR00454">
    <property type="entry name" value="ETSDOMAIN"/>
</dbReference>
<organism evidence="8 9">
    <name type="scientific">Potamilus streckersoni</name>
    <dbReference type="NCBI Taxonomy" id="2493646"/>
    <lineage>
        <taxon>Eukaryota</taxon>
        <taxon>Metazoa</taxon>
        <taxon>Spiralia</taxon>
        <taxon>Lophotrochozoa</taxon>
        <taxon>Mollusca</taxon>
        <taxon>Bivalvia</taxon>
        <taxon>Autobranchia</taxon>
        <taxon>Heteroconchia</taxon>
        <taxon>Palaeoheterodonta</taxon>
        <taxon>Unionida</taxon>
        <taxon>Unionoidea</taxon>
        <taxon>Unionidae</taxon>
        <taxon>Ambleminae</taxon>
        <taxon>Lampsilini</taxon>
        <taxon>Potamilus</taxon>
    </lineage>
</organism>
<evidence type="ECO:0000259" key="7">
    <source>
        <dbReference type="PROSITE" id="PS51433"/>
    </source>
</evidence>
<evidence type="ECO:0000256" key="4">
    <source>
        <dbReference type="ARBA" id="ARBA00023242"/>
    </source>
</evidence>
<dbReference type="InterPro" id="IPR003118">
    <property type="entry name" value="Pointed_dom"/>
</dbReference>
<dbReference type="SMART" id="SM00413">
    <property type="entry name" value="ETS"/>
    <property type="match status" value="1"/>
</dbReference>
<keyword evidence="4 5" id="KW-0539">Nucleus</keyword>
<feature type="domain" description="ETS" evidence="6">
    <location>
        <begin position="367"/>
        <end position="447"/>
    </location>
</feature>
<dbReference type="GO" id="GO:0030154">
    <property type="term" value="P:cell differentiation"/>
    <property type="evidence" value="ECO:0007669"/>
    <property type="project" value="TreeGrafter"/>
</dbReference>
<reference evidence="8" key="1">
    <citation type="journal article" date="2021" name="Genome Biol. Evol.">
        <title>A High-Quality Reference Genome for a Parasitic Bivalve with Doubly Uniparental Inheritance (Bivalvia: Unionida).</title>
        <authorList>
            <person name="Smith C.H."/>
        </authorList>
    </citation>
    <scope>NUCLEOTIDE SEQUENCE</scope>
    <source>
        <strain evidence="8">CHS0354</strain>
    </source>
</reference>
<evidence type="ECO:0000313" key="8">
    <source>
        <dbReference type="EMBL" id="KAK3605715.1"/>
    </source>
</evidence>
<reference evidence="8" key="3">
    <citation type="submission" date="2023-05" db="EMBL/GenBank/DDBJ databases">
        <authorList>
            <person name="Smith C.H."/>
        </authorList>
    </citation>
    <scope>NUCLEOTIDE SEQUENCE</scope>
    <source>
        <strain evidence="8">CHS0354</strain>
        <tissue evidence="8">Mantle</tissue>
    </source>
</reference>
<reference evidence="8" key="2">
    <citation type="journal article" date="2021" name="Genome Biol. Evol.">
        <title>Developing a high-quality reference genome for a parasitic bivalve with doubly uniparental inheritance (Bivalvia: Unionida).</title>
        <authorList>
            <person name="Smith C.H."/>
        </authorList>
    </citation>
    <scope>NUCLEOTIDE SEQUENCE</scope>
    <source>
        <strain evidence="8">CHS0354</strain>
        <tissue evidence="8">Mantle</tissue>
    </source>
</reference>
<dbReference type="Gene3D" id="1.10.10.10">
    <property type="entry name" value="Winged helix-like DNA-binding domain superfamily/Winged helix DNA-binding domain"/>
    <property type="match status" value="1"/>
</dbReference>
<dbReference type="AlphaFoldDB" id="A0AAE0W9Z0"/>
<dbReference type="PANTHER" id="PTHR11849:SF304">
    <property type="entry name" value="DNA-BINDING PROTEIN D-ETS-3"/>
    <property type="match status" value="1"/>
</dbReference>
<proteinExistence type="inferred from homology"/>
<dbReference type="PROSITE" id="PS50061">
    <property type="entry name" value="ETS_DOMAIN_3"/>
    <property type="match status" value="1"/>
</dbReference>
<comment type="subcellular location">
    <subcellularLocation>
        <location evidence="1 5">Nucleus</location>
    </subcellularLocation>
</comment>
<dbReference type="InterPro" id="IPR046328">
    <property type="entry name" value="ETS_fam"/>
</dbReference>
<dbReference type="SUPFAM" id="SSF46785">
    <property type="entry name" value="Winged helix' DNA-binding domain"/>
    <property type="match status" value="1"/>
</dbReference>
<protein>
    <submittedName>
        <fullName evidence="8">Uncharacterized protein</fullName>
    </submittedName>
</protein>
<dbReference type="Pfam" id="PF02198">
    <property type="entry name" value="SAM_PNT"/>
    <property type="match status" value="1"/>
</dbReference>
<feature type="domain" description="PNT" evidence="7">
    <location>
        <begin position="186"/>
        <end position="272"/>
    </location>
</feature>
<dbReference type="PROSITE" id="PS00345">
    <property type="entry name" value="ETS_DOMAIN_1"/>
    <property type="match status" value="1"/>
</dbReference>
<dbReference type="FunFam" id="1.10.10.10:FF:000039">
    <property type="entry name" value="Friend leukemia integration 1 transcription factor"/>
    <property type="match status" value="1"/>
</dbReference>
<comment type="caution">
    <text evidence="8">The sequence shown here is derived from an EMBL/GenBank/DDBJ whole genome shotgun (WGS) entry which is preliminary data.</text>
</comment>
<evidence type="ECO:0000256" key="3">
    <source>
        <dbReference type="ARBA" id="ARBA00023125"/>
    </source>
</evidence>
<accession>A0AAE0W9Z0</accession>
<evidence type="ECO:0000259" key="6">
    <source>
        <dbReference type="PROSITE" id="PS50061"/>
    </source>
</evidence>
<dbReference type="PANTHER" id="PTHR11849">
    <property type="entry name" value="ETS"/>
    <property type="match status" value="1"/>
</dbReference>
<dbReference type="InterPro" id="IPR036388">
    <property type="entry name" value="WH-like_DNA-bd_sf"/>
</dbReference>
<keyword evidence="9" id="KW-1185">Reference proteome</keyword>
<dbReference type="PROSITE" id="PS00346">
    <property type="entry name" value="ETS_DOMAIN_2"/>
    <property type="match status" value="1"/>
</dbReference>
<dbReference type="GO" id="GO:0043565">
    <property type="term" value="F:sequence-specific DNA binding"/>
    <property type="evidence" value="ECO:0007669"/>
    <property type="project" value="InterPro"/>
</dbReference>